<gene>
    <name evidence="2" type="ORF">METEAL_38220</name>
</gene>
<name>A0AA48KDP4_9BACT</name>
<sequence>MRIPLSSCLGIALSLASFAPCRGEEAVPALGFKEVLDTSGPELKPSARVLALAGSRVKLVGFMAKMEVAPKGAFYLAPRPVACDEEGGGTADLPPEAVYVVVRSSPGEEIAYTPRALEVTGQLQVGYRCEPDGRVTHLRLILDQPQDLLGAVPKH</sequence>
<dbReference type="KEGG" id="msil:METEAL_38220"/>
<keyword evidence="3" id="KW-1185">Reference proteome</keyword>
<evidence type="ECO:0000313" key="3">
    <source>
        <dbReference type="Proteomes" id="UP001238179"/>
    </source>
</evidence>
<dbReference type="EMBL" id="AP027080">
    <property type="protein sequence ID" value="BDU74648.1"/>
    <property type="molecule type" value="Genomic_DNA"/>
</dbReference>
<evidence type="ECO:0000313" key="2">
    <source>
        <dbReference type="EMBL" id="BDU74648.1"/>
    </source>
</evidence>
<feature type="chain" id="PRO_5041252972" description="Lipoprotein" evidence="1">
    <location>
        <begin position="20"/>
        <end position="155"/>
    </location>
</feature>
<feature type="signal peptide" evidence="1">
    <location>
        <begin position="1"/>
        <end position="19"/>
    </location>
</feature>
<organism evidence="2 3">
    <name type="scientific">Mesoterricola silvestris</name>
    <dbReference type="NCBI Taxonomy" id="2927979"/>
    <lineage>
        <taxon>Bacteria</taxon>
        <taxon>Pseudomonadati</taxon>
        <taxon>Acidobacteriota</taxon>
        <taxon>Holophagae</taxon>
        <taxon>Holophagales</taxon>
        <taxon>Holophagaceae</taxon>
        <taxon>Mesoterricola</taxon>
    </lineage>
</organism>
<reference evidence="3" key="1">
    <citation type="journal article" date="2023" name="Int. J. Syst. Evol. Microbiol.">
        <title>Mesoterricola silvestris gen. nov., sp. nov., Mesoterricola sediminis sp. nov., Geothrix oryzae sp. nov., Geothrix edaphica sp. nov., Geothrix rubra sp. nov., and Geothrix limicola sp. nov., six novel members of Acidobacteriota isolated from soils.</title>
        <authorList>
            <person name="Itoh H."/>
            <person name="Sugisawa Y."/>
            <person name="Mise K."/>
            <person name="Xu Z."/>
            <person name="Kuniyasu M."/>
            <person name="Ushijima N."/>
            <person name="Kawano K."/>
            <person name="Kobayashi E."/>
            <person name="Shiratori Y."/>
            <person name="Masuda Y."/>
            <person name="Senoo K."/>
        </authorList>
    </citation>
    <scope>NUCLEOTIDE SEQUENCE [LARGE SCALE GENOMIC DNA]</scope>
    <source>
        <strain evidence="3">W79</strain>
    </source>
</reference>
<proteinExistence type="predicted"/>
<evidence type="ECO:0008006" key="4">
    <source>
        <dbReference type="Google" id="ProtNLM"/>
    </source>
</evidence>
<dbReference type="AlphaFoldDB" id="A0AA48KDP4"/>
<protein>
    <recommendedName>
        <fullName evidence="4">Lipoprotein</fullName>
    </recommendedName>
</protein>
<evidence type="ECO:0000256" key="1">
    <source>
        <dbReference type="SAM" id="SignalP"/>
    </source>
</evidence>
<dbReference type="RefSeq" id="WP_316413321.1">
    <property type="nucleotide sequence ID" value="NZ_AP027080.1"/>
</dbReference>
<dbReference type="Proteomes" id="UP001238179">
    <property type="component" value="Chromosome"/>
</dbReference>
<accession>A0AA48KDP4</accession>
<keyword evidence="1" id="KW-0732">Signal</keyword>